<dbReference type="EMBL" id="BLLK01000074">
    <property type="protein sequence ID" value="GFH61477.1"/>
    <property type="molecule type" value="Genomic_DNA"/>
</dbReference>
<reference evidence="4 5" key="1">
    <citation type="journal article" date="2021" name="Sci. Rep.">
        <title>The genome of the diatom Chaetoceros tenuissimus carries an ancient integrated fragment of an extant virus.</title>
        <authorList>
            <person name="Hongo Y."/>
            <person name="Kimura K."/>
            <person name="Takaki Y."/>
            <person name="Yoshida Y."/>
            <person name="Baba S."/>
            <person name="Kobayashi G."/>
            <person name="Nagasaki K."/>
            <person name="Hano T."/>
            <person name="Tomaru Y."/>
        </authorList>
    </citation>
    <scope>NUCLEOTIDE SEQUENCE [LARGE SCALE GENOMIC DNA]</scope>
    <source>
        <strain evidence="4 5">NIES-3715</strain>
    </source>
</reference>
<keyword evidence="1" id="KW-0175">Coiled coil</keyword>
<sequence>MQLLPFHLMGFPNKGYQEWIAESLHNVTVITTTPYGPVTTSFLCGVRQGSALSCPIANADAWLCAAPWVIPLEGFPTPAGHTPIELHPYDRKHENPATLTKHSYCDDSSAYITAPTLEELYEHIEHDVHMSNVMSIVTKLSINAKKSRIRIYNMPKETPVRQFSYISWHHLTKTVRMERIPTDNMAALSETSLIRQFGTYSNPEAHTNFNHPKHFAKMHAARKSFQNRHLTSTTFSSQFTALVTSTLGFNTLAMSYSLEDAIKDDHITLYKFATKAYNIRIPADTFHNVFLPQTTLGHGFRGCLTIHLAIAMARELFVTLNAPNPASCSLLQTRTRAMLHRITTSSKKSNTQNFLPHAIQQLALLGIFLHSTDYPVINKALSMLHMDDVSTNEIGYPAPELKKLPSPLTHILNRNNTKYSMVAENYRGLLLEESTLYQEKETPFHSPMAYSECQDIFSTVQLRSVPEVPPFQRRLAIQAAARELIPQYNHLSHFLEMRFRSQVSTHQTAFLNESPLSIQKFRSYSLFDNQPFPTWDASPNDSLRHFQSSHRLSIGSVNSNTCPIQRIFRRYSSPLLFSSDSAYNHQHHHTVAASILMHLDTSLTEHPLSIPPKPVLLRNHILAKTYGTAHTDNNMGESQALTMSLNTSPLQTPVIFLLDSRVVLLQVFLYFHPQSQTIRHHLRKHIHTTSIHHYSELSQALQQHWPDPTSRPAQATYSDQIPIPVQTHFEDLLTTLAQQLGDTTIATLNQDSAMNPEETQESTYTNSTVGLRIGHHLFLHIHSHQLTNYGRIRTKTIDGVQVKISPHPNLALALANTWADRAASRMALALLPALPHFLLLDISHPPMQTLQYIFQHRARLVNTDITQYILNQFTSHNYKLAIENPAQWFLRFCPYFSDPLNTFQTSKTLRTIAQEKAHSHQRMIHIFDDYRKCFQLSCHPNETMPKTKITTTMLSCPFCPDSSIPASTAHFHLACTHGTISNKRRTLLGPINDILHALDSLTRYMINTIQPNPQPNRFIPRFSLFLRAAIQNATLITPLSEKEQQEYINTTIYPPFEELGYPSKPHWIGNPTVHPPLTPTDAHYTHLMGPSSTTPTYPDEHTAVIALLGLLPTNTHLAVEEYIHMITTKYTQAIRIHQTAQERLDAQPLTIAELYTQLQSTGAESAEQDTLCHLLQPTDASTLSAYCLKMYYRLLKQLQTKTEKLQSKIQSVLNEYKDNQIQTYKKAQPPKEGELPSPKPTPVPSKKRPRVPCQGTWCTLKQFAAMPYTLTSTASDCSQCTLMQEAVQLSTKIIAQLIPRPSAMALLSQYTPLAPHQMQLHTLANNTAASPVPLDEIRDIICNSIPTTIINQISPRLNFLHPDDAHYSDPDHSLQDLVLQHVAYATLISTSPALTHEFPSLRNPYHIHRLLTRATTFCKCTESAPVVHNDTNICRQCSSLIKNNHRPTDVSQATYTTCISCDQVLHDIKYPNMPCESCFLTAIIIQNNPAQTWYTLTYRTTPNMSTVVHTTPYSYISHIIPSTVHHQVIPPEEIFQPRQEPLLREQYPYTEDPDFHFQELLEDVPFTELKPFPPRPKPMEFPDQYAEATSHNIVTKVHQTFHPKKFPSLRPLYLTYSHPTFPYFDDIREPEFGHYPEAYIDTNLPNLAKALPYIQIRQVSITQDHPLPTKQLQLTTDYQTIITWSFTDHPKRDPNQRLGPIPESFIITVYPALHPPFQYRMYFHPGSQIEELPEYHFPQNTFPVHYISLRPKETPTLHVLAAIYLTATIPPQCLSYNTIQDFDILNPNIPQDTDKRLEWRRQFDNGLVPWHNISTARISTTRFKVKVVVSDIIDDCKDNVTRTKAFPHQQRLDFFEKVQLNLIVKETFETVCKWHPLSKSMDIFKWGKLARKMKFLHKIKNAQHEVDMAFLRHSIHRQLTLEQFYSLLVDMAIMRFPSPKYSEEEALANLLWGTVVMMPQVNTLVWKKAQEKAIVEEIERVCAQTRIATMIRMRKCRAKYFVQYRSIVMIQSCVRCVVAVKLKQRILHRIEEERIRRLHYKSAVLCQKTWRRYKRRAYFLLYKKNRKRMLTEARARRRRKMQNRFRYNLLENIVYRDVTRVHSVPVIVWMLQRQSNNEEKKGLEIQVMIIETRKCFKFRLDRFQMRQCLETVILKRGPLSEQEMMKKSTLSTFVSRISIQKLAQEEPQVSFHRSGIVEKGDLIENSFLERDGINFILSMYRTEFDIVIRLHNRRCERGKVLRVQIPMKLLTEWLLHHEEEQELGCIDYIGAWKLTESKRKLDKQKEGDIFNFVAKEKANIPLLLQKEKEEDLREWLKHRFSISVDLNSDEERITLDFENLAAKAECIAQRLQSVWRRKRSKAIASNEVHLQYEKIFDRSTKRYFYVHKRTGEKQWTKPKVLSCNDDVKDPPDEWREESYLDPITHESHTFYFNPATGQTSWLSEEEAARLVQQKFRSKQMSELLSLRQVDFRQIVKIVKFCHDVEERYKEEPLKLMNQLNFALLCHCIKGDINTAKTLYQTVIAKSPTHPVITKAYGLFLLATATSNDSSTIDAAIFEKACNLFESAERADAKGTRFQVAQTHFFHWSVMMNPKSSTALLNYALLHQCITGEYYRAEKIYRRAIAVDPTNNQVLCNFNTFIAQRYPGSYYGEKLKQTGQMISVPEAIIRRAQVVSNDQTRNYGEWRLLKDPFCNNSWNTFWLNTFDGTSSFEEPDWSKVWERRVNRSKRMTSEKHSIEAEYHDLFVNATFTYNRITKIYSWKKFY</sequence>
<evidence type="ECO:0000313" key="5">
    <source>
        <dbReference type="Proteomes" id="UP001054902"/>
    </source>
</evidence>
<dbReference type="SMART" id="SM00456">
    <property type="entry name" value="WW"/>
    <property type="match status" value="2"/>
</dbReference>
<dbReference type="Proteomes" id="UP001054902">
    <property type="component" value="Unassembled WGS sequence"/>
</dbReference>
<dbReference type="Gene3D" id="1.25.40.10">
    <property type="entry name" value="Tetratricopeptide repeat domain"/>
    <property type="match status" value="1"/>
</dbReference>
<feature type="domain" description="WW" evidence="3">
    <location>
        <begin position="2367"/>
        <end position="2400"/>
    </location>
</feature>
<feature type="domain" description="WW" evidence="3">
    <location>
        <begin position="2409"/>
        <end position="2446"/>
    </location>
</feature>
<dbReference type="InterPro" id="IPR011990">
    <property type="entry name" value="TPR-like_helical_dom_sf"/>
</dbReference>
<accession>A0AAD3DCJ7</accession>
<proteinExistence type="predicted"/>
<dbReference type="InterPro" id="IPR001202">
    <property type="entry name" value="WW_dom"/>
</dbReference>
<dbReference type="Gene3D" id="2.20.70.10">
    <property type="match status" value="1"/>
</dbReference>
<evidence type="ECO:0000259" key="3">
    <source>
        <dbReference type="SMART" id="SM00456"/>
    </source>
</evidence>
<evidence type="ECO:0000256" key="1">
    <source>
        <dbReference type="SAM" id="Coils"/>
    </source>
</evidence>
<evidence type="ECO:0000313" key="4">
    <source>
        <dbReference type="EMBL" id="GFH61477.1"/>
    </source>
</evidence>
<keyword evidence="5" id="KW-1185">Reference proteome</keyword>
<name>A0AAD3DCJ7_9STRA</name>
<comment type="caution">
    <text evidence="4">The sequence shown here is derived from an EMBL/GenBank/DDBJ whole genome shotgun (WGS) entry which is preliminary data.</text>
</comment>
<protein>
    <recommendedName>
        <fullName evidence="3">WW domain-containing protein</fullName>
    </recommendedName>
</protein>
<gene>
    <name evidence="4" type="ORF">CTEN210_17954</name>
</gene>
<dbReference type="SUPFAM" id="SSF48452">
    <property type="entry name" value="TPR-like"/>
    <property type="match status" value="1"/>
</dbReference>
<organism evidence="4 5">
    <name type="scientific">Chaetoceros tenuissimus</name>
    <dbReference type="NCBI Taxonomy" id="426638"/>
    <lineage>
        <taxon>Eukaryota</taxon>
        <taxon>Sar</taxon>
        <taxon>Stramenopiles</taxon>
        <taxon>Ochrophyta</taxon>
        <taxon>Bacillariophyta</taxon>
        <taxon>Coscinodiscophyceae</taxon>
        <taxon>Chaetocerotophycidae</taxon>
        <taxon>Chaetocerotales</taxon>
        <taxon>Chaetocerotaceae</taxon>
        <taxon>Chaetoceros</taxon>
    </lineage>
</organism>
<feature type="region of interest" description="Disordered" evidence="2">
    <location>
        <begin position="1220"/>
        <end position="1248"/>
    </location>
</feature>
<feature type="coiled-coil region" evidence="1">
    <location>
        <begin position="1188"/>
        <end position="1215"/>
    </location>
</feature>
<evidence type="ECO:0000256" key="2">
    <source>
        <dbReference type="SAM" id="MobiDB-lite"/>
    </source>
</evidence>